<dbReference type="EMBL" id="JAACJN010000003">
    <property type="protein sequence ID" value="KAF5393093.1"/>
    <property type="molecule type" value="Genomic_DNA"/>
</dbReference>
<evidence type="ECO:0008006" key="4">
    <source>
        <dbReference type="Google" id="ProtNLM"/>
    </source>
</evidence>
<dbReference type="AlphaFoldDB" id="A0A8H5I0W5"/>
<feature type="compositionally biased region" description="Low complexity" evidence="1">
    <location>
        <begin position="721"/>
        <end position="744"/>
    </location>
</feature>
<gene>
    <name evidence="2" type="ORF">D9757_001243</name>
</gene>
<protein>
    <recommendedName>
        <fullName evidence="4">F-box domain-containing protein</fullName>
    </recommendedName>
</protein>
<evidence type="ECO:0000313" key="3">
    <source>
        <dbReference type="Proteomes" id="UP000518752"/>
    </source>
</evidence>
<dbReference type="OrthoDB" id="3258324at2759"/>
<keyword evidence="3" id="KW-1185">Reference proteome</keyword>
<evidence type="ECO:0000256" key="1">
    <source>
        <dbReference type="SAM" id="MobiDB-lite"/>
    </source>
</evidence>
<name>A0A8H5I0W5_9AGAR</name>
<organism evidence="2 3">
    <name type="scientific">Collybiopsis confluens</name>
    <dbReference type="NCBI Taxonomy" id="2823264"/>
    <lineage>
        <taxon>Eukaryota</taxon>
        <taxon>Fungi</taxon>
        <taxon>Dikarya</taxon>
        <taxon>Basidiomycota</taxon>
        <taxon>Agaricomycotina</taxon>
        <taxon>Agaricomycetes</taxon>
        <taxon>Agaricomycetidae</taxon>
        <taxon>Agaricales</taxon>
        <taxon>Marasmiineae</taxon>
        <taxon>Omphalotaceae</taxon>
        <taxon>Collybiopsis</taxon>
    </lineage>
</organism>
<comment type="caution">
    <text evidence="2">The sequence shown here is derived from an EMBL/GenBank/DDBJ whole genome shotgun (WGS) entry which is preliminary data.</text>
</comment>
<feature type="region of interest" description="Disordered" evidence="1">
    <location>
        <begin position="695"/>
        <end position="714"/>
    </location>
</feature>
<feature type="region of interest" description="Disordered" evidence="1">
    <location>
        <begin position="721"/>
        <end position="750"/>
    </location>
</feature>
<dbReference type="Proteomes" id="UP000518752">
    <property type="component" value="Unassembled WGS sequence"/>
</dbReference>
<sequence>MYVSSLSSLDPSLNYIFPSPMLDRLKPRSRQGSSASEWGWDDQYDLEAGKDQKDTRLKRKLSLIFRPSQRQLGGQRQMRLGGWQFDALDETRPGRVMPGLPKELWIEIFAMASAEGFNNNSGNSKRDILAYSLVSKAWNAYSQPALYHTVHIRKSSQAKALALTLLSQICTDEGSTPSLGAGSGRHMRFLSLKTASYDRCNPSDILVILQNARHLIGFSDSGGIRCPLLDEYTDWRATPERLLERVLEGGSLRCLTYTLYPNLTLPLPLAPEGKSMPGLSQLRSLHLYLPYNADSDPYSEEVVSLHLPLLTNLTLTLSNPILSKSDGRSSMTPANLLMESLSNWSLPALRRVTINTPYALHHTFERQLGDGFWKFFQVHGRRISVLEFGRLDRPGPSPGSYSVPYSKDVLEMENRWIEAQVKDAEAEVLKLEEFTNDTLTPPSWSQDKPPSLAAMTPNLRTFICSASLSSSSNDPSWDFDFAWGGLEWDWTHPDWLAPHPLLPSHPSVRMIGIRDLGERVRADWDKSVQEREEVLGDGEGEAERNDPFFTLYHQLSSLLLPSTPQDPSMPFSPKQRENIPFPSLKYIRDLDPDSDLLRRGVRHLGKVHLGLSRSASSTGSRRRSLVVEGLTIGGLARRTPSIRAESPVAYLEANRRPWQRWHRHRSSTWSMTSSPPVSPTARFFSALTPSNLISSMPSPITRSPRRNSLALSPSTLNTVGVTVSSSTTTTSSSHPLSPSSPTSLQPLHQHDRTSKIIAATPKNAGHSPLLGLWRNVLSRTRGGEVWLEDWRGWNLTSKNLERWGTSR</sequence>
<proteinExistence type="predicted"/>
<evidence type="ECO:0000313" key="2">
    <source>
        <dbReference type="EMBL" id="KAF5393093.1"/>
    </source>
</evidence>
<accession>A0A8H5I0W5</accession>
<reference evidence="2 3" key="1">
    <citation type="journal article" date="2020" name="ISME J.">
        <title>Uncovering the hidden diversity of litter-decomposition mechanisms in mushroom-forming fungi.</title>
        <authorList>
            <person name="Floudas D."/>
            <person name="Bentzer J."/>
            <person name="Ahren D."/>
            <person name="Johansson T."/>
            <person name="Persson P."/>
            <person name="Tunlid A."/>
        </authorList>
    </citation>
    <scope>NUCLEOTIDE SEQUENCE [LARGE SCALE GENOMIC DNA]</scope>
    <source>
        <strain evidence="2 3">CBS 406.79</strain>
    </source>
</reference>